<evidence type="ECO:0000313" key="1">
    <source>
        <dbReference type="EMBL" id="KAI9454416.1"/>
    </source>
</evidence>
<dbReference type="EMBL" id="JAGFNK010000275">
    <property type="protein sequence ID" value="KAI9454416.1"/>
    <property type="molecule type" value="Genomic_DNA"/>
</dbReference>
<name>A0ACC0U1F3_9AGAM</name>
<reference evidence="1" key="1">
    <citation type="submission" date="2021-03" db="EMBL/GenBank/DDBJ databases">
        <title>Evolutionary priming and transition to the ectomycorrhizal habit in an iconic lineage of mushroom-forming fungi: is preadaptation a requirement?</title>
        <authorList>
            <consortium name="DOE Joint Genome Institute"/>
            <person name="Looney B.P."/>
            <person name="Miyauchi S."/>
            <person name="Morin E."/>
            <person name="Drula E."/>
            <person name="Courty P.E."/>
            <person name="Chicoki N."/>
            <person name="Fauchery L."/>
            <person name="Kohler A."/>
            <person name="Kuo A."/>
            <person name="LaButti K."/>
            <person name="Pangilinan J."/>
            <person name="Lipzen A."/>
            <person name="Riley R."/>
            <person name="Andreopoulos W."/>
            <person name="He G."/>
            <person name="Johnson J."/>
            <person name="Barry K.W."/>
            <person name="Grigoriev I.V."/>
            <person name="Nagy L."/>
            <person name="Hibbett D."/>
            <person name="Henrissat B."/>
            <person name="Matheny P.B."/>
            <person name="Labbe J."/>
            <person name="Martin A.F."/>
        </authorList>
    </citation>
    <scope>NUCLEOTIDE SEQUENCE</scope>
    <source>
        <strain evidence="1">BPL698</strain>
    </source>
</reference>
<feature type="non-terminal residue" evidence="1">
    <location>
        <position position="65"/>
    </location>
</feature>
<gene>
    <name evidence="1" type="ORF">F5148DRAFT_968589</name>
</gene>
<protein>
    <submittedName>
        <fullName evidence="1">Uncharacterized protein</fullName>
    </submittedName>
</protein>
<organism evidence="1 2">
    <name type="scientific">Russula earlei</name>
    <dbReference type="NCBI Taxonomy" id="71964"/>
    <lineage>
        <taxon>Eukaryota</taxon>
        <taxon>Fungi</taxon>
        <taxon>Dikarya</taxon>
        <taxon>Basidiomycota</taxon>
        <taxon>Agaricomycotina</taxon>
        <taxon>Agaricomycetes</taxon>
        <taxon>Russulales</taxon>
        <taxon>Russulaceae</taxon>
        <taxon>Russula</taxon>
    </lineage>
</organism>
<comment type="caution">
    <text evidence="1">The sequence shown here is derived from an EMBL/GenBank/DDBJ whole genome shotgun (WGS) entry which is preliminary data.</text>
</comment>
<dbReference type="Proteomes" id="UP001207468">
    <property type="component" value="Unassembled WGS sequence"/>
</dbReference>
<proteinExistence type="predicted"/>
<accession>A0ACC0U1F3</accession>
<feature type="non-terminal residue" evidence="1">
    <location>
        <position position="1"/>
    </location>
</feature>
<keyword evidence="2" id="KW-1185">Reference proteome</keyword>
<sequence>RETKTLFGWSTFRYICHNIEQNKLMYLKDYWCTNFPGIEKEGDIYHDLQKAKVHYIPDLGPAGNV</sequence>
<evidence type="ECO:0000313" key="2">
    <source>
        <dbReference type="Proteomes" id="UP001207468"/>
    </source>
</evidence>